<keyword evidence="1" id="KW-0812">Transmembrane</keyword>
<keyword evidence="1" id="KW-0472">Membrane</keyword>
<comment type="caution">
    <text evidence="2">The sequence shown here is derived from an EMBL/GenBank/DDBJ whole genome shotgun (WGS) entry which is preliminary data.</text>
</comment>
<sequence>MQQKRIRLFVNNVQFTDDEFNRYEPLVRQPSTHQGKSFLLCVVTLFGLFIFGVLTERDWLAGIMLIATATVPFVVLYWLGRGIPEDKVEVYAEQDGLLLTFECGRFPELSTDIRVPFTEINSLTLESKVVHEGRLGTHRWRQYRIRTSRSGETPHLLINTFRPMHLVLQDLQRLSALPGMARIDKQLVAPQEELDALIIE</sequence>
<name>A0A4T2A302_9PSED</name>
<keyword evidence="3" id="KW-1185">Reference proteome</keyword>
<dbReference type="OrthoDB" id="6848571at2"/>
<gene>
    <name evidence="2" type="ORF">D8779_08350</name>
</gene>
<proteinExistence type="predicted"/>
<feature type="transmembrane region" description="Helical" evidence="1">
    <location>
        <begin position="37"/>
        <end position="54"/>
    </location>
</feature>
<dbReference type="RefSeq" id="WP_136663949.1">
    <property type="nucleotide sequence ID" value="NZ_RFLV01000001.1"/>
</dbReference>
<keyword evidence="1" id="KW-1133">Transmembrane helix</keyword>
<evidence type="ECO:0000313" key="3">
    <source>
        <dbReference type="Proteomes" id="UP000307541"/>
    </source>
</evidence>
<protein>
    <submittedName>
        <fullName evidence="2">Uncharacterized protein</fullName>
    </submittedName>
</protein>
<evidence type="ECO:0000256" key="1">
    <source>
        <dbReference type="SAM" id="Phobius"/>
    </source>
</evidence>
<organism evidence="2 3">
    <name type="scientific">Pseudomonas leptonychotis</name>
    <dbReference type="NCBI Taxonomy" id="2448482"/>
    <lineage>
        <taxon>Bacteria</taxon>
        <taxon>Pseudomonadati</taxon>
        <taxon>Pseudomonadota</taxon>
        <taxon>Gammaproteobacteria</taxon>
        <taxon>Pseudomonadales</taxon>
        <taxon>Pseudomonadaceae</taxon>
        <taxon>Pseudomonas</taxon>
    </lineage>
</organism>
<dbReference type="Proteomes" id="UP000307541">
    <property type="component" value="Unassembled WGS sequence"/>
</dbReference>
<feature type="transmembrane region" description="Helical" evidence="1">
    <location>
        <begin position="60"/>
        <end position="79"/>
    </location>
</feature>
<evidence type="ECO:0000313" key="2">
    <source>
        <dbReference type="EMBL" id="TIH10672.1"/>
    </source>
</evidence>
<dbReference type="AlphaFoldDB" id="A0A4T2A302"/>
<reference evidence="2 3" key="1">
    <citation type="submission" date="2018-10" db="EMBL/GenBank/DDBJ databases">
        <title>Pseudomonas leptonychotis sp. nov., isolated from Weddell seals in Antarctica.</title>
        <authorList>
            <person name="Novakova D."/>
            <person name="Svec P."/>
            <person name="Kralova S."/>
            <person name="Kristofova L."/>
            <person name="Zeman M."/>
            <person name="Pantucek R."/>
            <person name="Maslanova I."/>
            <person name="Sedlacek I."/>
        </authorList>
    </citation>
    <scope>NUCLEOTIDE SEQUENCE [LARGE SCALE GENOMIC DNA]</scope>
    <source>
        <strain evidence="2 3">CCM 8849</strain>
    </source>
</reference>
<accession>A0A4T2A302</accession>
<dbReference type="EMBL" id="RFLV01000001">
    <property type="protein sequence ID" value="TIH10672.1"/>
    <property type="molecule type" value="Genomic_DNA"/>
</dbReference>